<feature type="chain" id="PRO_5035713458" evidence="1">
    <location>
        <begin position="20"/>
        <end position="94"/>
    </location>
</feature>
<accession>A0A8S2STJ4</accession>
<organism evidence="2 3">
    <name type="scientific">Rotaria magnacalcarata</name>
    <dbReference type="NCBI Taxonomy" id="392030"/>
    <lineage>
        <taxon>Eukaryota</taxon>
        <taxon>Metazoa</taxon>
        <taxon>Spiralia</taxon>
        <taxon>Gnathifera</taxon>
        <taxon>Rotifera</taxon>
        <taxon>Eurotatoria</taxon>
        <taxon>Bdelloidea</taxon>
        <taxon>Philodinida</taxon>
        <taxon>Philodinidae</taxon>
        <taxon>Rotaria</taxon>
    </lineage>
</organism>
<name>A0A8S2STJ4_9BILA</name>
<dbReference type="EMBL" id="CAJOBI010025356">
    <property type="protein sequence ID" value="CAF4241433.1"/>
    <property type="molecule type" value="Genomic_DNA"/>
</dbReference>
<feature type="signal peptide" evidence="1">
    <location>
        <begin position="1"/>
        <end position="19"/>
    </location>
</feature>
<comment type="caution">
    <text evidence="2">The sequence shown here is derived from an EMBL/GenBank/DDBJ whole genome shotgun (WGS) entry which is preliminary data.</text>
</comment>
<proteinExistence type="predicted"/>
<evidence type="ECO:0000313" key="3">
    <source>
        <dbReference type="Proteomes" id="UP000676336"/>
    </source>
</evidence>
<gene>
    <name evidence="2" type="ORF">SMN809_LOCUS23585</name>
</gene>
<dbReference type="Proteomes" id="UP000676336">
    <property type="component" value="Unassembled WGS sequence"/>
</dbReference>
<feature type="non-terminal residue" evidence="2">
    <location>
        <position position="94"/>
    </location>
</feature>
<sequence length="94" mass="11247">MLNILFLKLIIFGITIVNGEIKTESVQYESLFNKPQFYNQQRKQVQQNAGQKWYYTSNQQPSAYSWYWANNDSPSKHFYKNTLPNHQADQLSHW</sequence>
<evidence type="ECO:0000313" key="2">
    <source>
        <dbReference type="EMBL" id="CAF4241433.1"/>
    </source>
</evidence>
<reference evidence="2" key="1">
    <citation type="submission" date="2021-02" db="EMBL/GenBank/DDBJ databases">
        <authorList>
            <person name="Nowell W R."/>
        </authorList>
    </citation>
    <scope>NUCLEOTIDE SEQUENCE</scope>
</reference>
<dbReference type="AlphaFoldDB" id="A0A8S2STJ4"/>
<protein>
    <submittedName>
        <fullName evidence="2">Uncharacterized protein</fullName>
    </submittedName>
</protein>
<evidence type="ECO:0000256" key="1">
    <source>
        <dbReference type="SAM" id="SignalP"/>
    </source>
</evidence>
<keyword evidence="1" id="KW-0732">Signal</keyword>